<evidence type="ECO:0000313" key="3">
    <source>
        <dbReference type="Proteomes" id="UP000324222"/>
    </source>
</evidence>
<dbReference type="EMBL" id="VSRR010016709">
    <property type="protein sequence ID" value="MPC59613.1"/>
    <property type="molecule type" value="Genomic_DNA"/>
</dbReference>
<dbReference type="Proteomes" id="UP000324222">
    <property type="component" value="Unassembled WGS sequence"/>
</dbReference>
<evidence type="ECO:0000313" key="2">
    <source>
        <dbReference type="EMBL" id="MPC59613.1"/>
    </source>
</evidence>
<protein>
    <submittedName>
        <fullName evidence="2">Uncharacterized protein</fullName>
    </submittedName>
</protein>
<gene>
    <name evidence="2" type="ORF">E2C01_053638</name>
</gene>
<organism evidence="2 3">
    <name type="scientific">Portunus trituberculatus</name>
    <name type="common">Swimming crab</name>
    <name type="synonym">Neptunus trituberculatus</name>
    <dbReference type="NCBI Taxonomy" id="210409"/>
    <lineage>
        <taxon>Eukaryota</taxon>
        <taxon>Metazoa</taxon>
        <taxon>Ecdysozoa</taxon>
        <taxon>Arthropoda</taxon>
        <taxon>Crustacea</taxon>
        <taxon>Multicrustacea</taxon>
        <taxon>Malacostraca</taxon>
        <taxon>Eumalacostraca</taxon>
        <taxon>Eucarida</taxon>
        <taxon>Decapoda</taxon>
        <taxon>Pleocyemata</taxon>
        <taxon>Brachyura</taxon>
        <taxon>Eubrachyura</taxon>
        <taxon>Portunoidea</taxon>
        <taxon>Portunidae</taxon>
        <taxon>Portuninae</taxon>
        <taxon>Portunus</taxon>
    </lineage>
</organism>
<comment type="caution">
    <text evidence="2">The sequence shown here is derived from an EMBL/GenBank/DDBJ whole genome shotgun (WGS) entry which is preliminary data.</text>
</comment>
<dbReference type="AlphaFoldDB" id="A0A5B7GPX4"/>
<proteinExistence type="predicted"/>
<feature type="region of interest" description="Disordered" evidence="1">
    <location>
        <begin position="1"/>
        <end position="33"/>
    </location>
</feature>
<sequence>MAGWDGTGRDRVGLGSTGCGCRNDSSPQKRCPVLPSQTTRFTLATLNLIQPRIQTRRAKITGSYEYLEVVPLV</sequence>
<evidence type="ECO:0000256" key="1">
    <source>
        <dbReference type="SAM" id="MobiDB-lite"/>
    </source>
</evidence>
<reference evidence="2 3" key="1">
    <citation type="submission" date="2019-05" db="EMBL/GenBank/DDBJ databases">
        <title>Another draft genome of Portunus trituberculatus and its Hox gene families provides insights of decapod evolution.</title>
        <authorList>
            <person name="Jeong J.-H."/>
            <person name="Song I."/>
            <person name="Kim S."/>
            <person name="Choi T."/>
            <person name="Kim D."/>
            <person name="Ryu S."/>
            <person name="Kim W."/>
        </authorList>
    </citation>
    <scope>NUCLEOTIDE SEQUENCE [LARGE SCALE GENOMIC DNA]</scope>
    <source>
        <tissue evidence="2">Muscle</tissue>
    </source>
</reference>
<name>A0A5B7GPX4_PORTR</name>
<accession>A0A5B7GPX4</accession>
<keyword evidence="3" id="KW-1185">Reference proteome</keyword>